<evidence type="ECO:0000259" key="2">
    <source>
        <dbReference type="Pfam" id="PF02698"/>
    </source>
</evidence>
<dbReference type="Proteomes" id="UP000572007">
    <property type="component" value="Unassembled WGS sequence"/>
</dbReference>
<feature type="domain" description="DUF218" evidence="2">
    <location>
        <begin position="63"/>
        <end position="184"/>
    </location>
</feature>
<dbReference type="InterPro" id="IPR003848">
    <property type="entry name" value="DUF218"/>
</dbReference>
<keyword evidence="1" id="KW-0812">Transmembrane</keyword>
<dbReference type="Pfam" id="PF02698">
    <property type="entry name" value="DUF218"/>
    <property type="match status" value="1"/>
</dbReference>
<evidence type="ECO:0000256" key="1">
    <source>
        <dbReference type="SAM" id="Phobius"/>
    </source>
</evidence>
<evidence type="ECO:0000313" key="3">
    <source>
        <dbReference type="EMBL" id="NKX91438.1"/>
    </source>
</evidence>
<dbReference type="CDD" id="cd06259">
    <property type="entry name" value="YdcF-like"/>
    <property type="match status" value="1"/>
</dbReference>
<keyword evidence="1" id="KW-0472">Membrane</keyword>
<sequence>MGTSVPAHGQWEKTLISPIVGAVSIFRRAGWLLVGALVTVLAAAVAGLPVFVYPQVDPLRPADVIVVLGGTPYERFDVGIELAERGYAPEVLISQSTGADDPLMDKYCGGRFAFRVACFVPDPWTTDGEAREIVRRATIYGWRHIIVVTFTPHVSRARYIVGRCFEGEITMVASPTQTGLGFWSWMYVRQSAGYVRAFVNQHCEQDA</sequence>
<comment type="caution">
    <text evidence="3">The sequence shown here is derived from an EMBL/GenBank/DDBJ whole genome shotgun (WGS) entry which is preliminary data.</text>
</comment>
<accession>A0A846WH15</accession>
<name>A0A846WH15_9NOCA</name>
<proteinExistence type="predicted"/>
<organism evidence="3 4">
    <name type="scientific">Nocardia coubleae</name>
    <dbReference type="NCBI Taxonomy" id="356147"/>
    <lineage>
        <taxon>Bacteria</taxon>
        <taxon>Bacillati</taxon>
        <taxon>Actinomycetota</taxon>
        <taxon>Actinomycetes</taxon>
        <taxon>Mycobacteriales</taxon>
        <taxon>Nocardiaceae</taxon>
        <taxon>Nocardia</taxon>
    </lineage>
</organism>
<dbReference type="EMBL" id="JAAXOM010000012">
    <property type="protein sequence ID" value="NKX91438.1"/>
    <property type="molecule type" value="Genomic_DNA"/>
</dbReference>
<keyword evidence="4" id="KW-1185">Reference proteome</keyword>
<keyword evidence="1" id="KW-1133">Transmembrane helix</keyword>
<dbReference type="AlphaFoldDB" id="A0A846WH15"/>
<protein>
    <submittedName>
        <fullName evidence="3">YdcF family protein</fullName>
    </submittedName>
</protein>
<gene>
    <name evidence="3" type="ORF">HGA10_29580</name>
</gene>
<feature type="transmembrane region" description="Helical" evidence="1">
    <location>
        <begin position="31"/>
        <end position="53"/>
    </location>
</feature>
<evidence type="ECO:0000313" key="4">
    <source>
        <dbReference type="Proteomes" id="UP000572007"/>
    </source>
</evidence>
<reference evidence="3 4" key="1">
    <citation type="submission" date="2020-04" db="EMBL/GenBank/DDBJ databases">
        <title>MicrobeNet Type strains.</title>
        <authorList>
            <person name="Nicholson A.C."/>
        </authorList>
    </citation>
    <scope>NUCLEOTIDE SEQUENCE [LARGE SCALE GENOMIC DNA]</scope>
    <source>
        <strain evidence="3 4">DSM 44960</strain>
    </source>
</reference>